<keyword evidence="2" id="KW-1185">Reference proteome</keyword>
<organism evidence="1 2">
    <name type="scientific">Parelaphostrongylus tenuis</name>
    <name type="common">Meningeal worm</name>
    <dbReference type="NCBI Taxonomy" id="148309"/>
    <lineage>
        <taxon>Eukaryota</taxon>
        <taxon>Metazoa</taxon>
        <taxon>Ecdysozoa</taxon>
        <taxon>Nematoda</taxon>
        <taxon>Chromadorea</taxon>
        <taxon>Rhabditida</taxon>
        <taxon>Rhabditina</taxon>
        <taxon>Rhabditomorpha</taxon>
        <taxon>Strongyloidea</taxon>
        <taxon>Metastrongylidae</taxon>
        <taxon>Parelaphostrongylus</taxon>
    </lineage>
</organism>
<reference evidence="1" key="1">
    <citation type="submission" date="2021-06" db="EMBL/GenBank/DDBJ databases">
        <title>Parelaphostrongylus tenuis whole genome reference sequence.</title>
        <authorList>
            <person name="Garwood T.J."/>
            <person name="Larsen P.A."/>
            <person name="Fountain-Jones N.M."/>
            <person name="Garbe J.R."/>
            <person name="Macchietto M.G."/>
            <person name="Kania S.A."/>
            <person name="Gerhold R.W."/>
            <person name="Richards J.E."/>
            <person name="Wolf T.M."/>
        </authorList>
    </citation>
    <scope>NUCLEOTIDE SEQUENCE</scope>
    <source>
        <strain evidence="1">MNPRO001-30</strain>
        <tissue evidence="1">Meninges</tissue>
    </source>
</reference>
<evidence type="ECO:0000313" key="2">
    <source>
        <dbReference type="Proteomes" id="UP001196413"/>
    </source>
</evidence>
<protein>
    <submittedName>
        <fullName evidence="1">Uncharacterized protein</fullName>
    </submittedName>
</protein>
<sequence>MGVVYHWWLLAFNQSAFDNARQDKRASFHEMTNRMMDEICVVAIASRFTTVYCALMEIFASSENHFGKEMSSSTSKRTHGIHTSPCYKNDLHFMDEWVSAMDSDHHGSKEDEQHIHD</sequence>
<dbReference type="AlphaFoldDB" id="A0AAD5QGM4"/>
<comment type="caution">
    <text evidence="1">The sequence shown here is derived from an EMBL/GenBank/DDBJ whole genome shotgun (WGS) entry which is preliminary data.</text>
</comment>
<dbReference type="Proteomes" id="UP001196413">
    <property type="component" value="Unassembled WGS sequence"/>
</dbReference>
<accession>A0AAD5QGM4</accession>
<proteinExistence type="predicted"/>
<gene>
    <name evidence="1" type="ORF">KIN20_002281</name>
</gene>
<name>A0AAD5QGM4_PARTN</name>
<dbReference type="EMBL" id="JAHQIW010000297">
    <property type="protein sequence ID" value="KAJ1347260.1"/>
    <property type="molecule type" value="Genomic_DNA"/>
</dbReference>
<evidence type="ECO:0000313" key="1">
    <source>
        <dbReference type="EMBL" id="KAJ1347260.1"/>
    </source>
</evidence>